<evidence type="ECO:0000256" key="4">
    <source>
        <dbReference type="ARBA" id="ARBA00022825"/>
    </source>
</evidence>
<feature type="chain" id="PRO_5029531029" evidence="7">
    <location>
        <begin position="24"/>
        <end position="261"/>
    </location>
</feature>
<keyword evidence="1 6" id="KW-0645">Protease</keyword>
<evidence type="ECO:0000259" key="8">
    <source>
        <dbReference type="PROSITE" id="PS50240"/>
    </source>
</evidence>
<feature type="non-terminal residue" evidence="9">
    <location>
        <position position="261"/>
    </location>
</feature>
<name>A0A7L1H484_9CHAR</name>
<evidence type="ECO:0000256" key="5">
    <source>
        <dbReference type="ARBA" id="ARBA00023157"/>
    </source>
</evidence>
<evidence type="ECO:0000313" key="9">
    <source>
        <dbReference type="EMBL" id="NXN20740.1"/>
    </source>
</evidence>
<dbReference type="InterPro" id="IPR001314">
    <property type="entry name" value="Peptidase_S1A"/>
</dbReference>
<dbReference type="EMBL" id="VXBJ01000189">
    <property type="protein sequence ID" value="NXN20740.1"/>
    <property type="molecule type" value="Genomic_DNA"/>
</dbReference>
<feature type="signal peptide" evidence="7">
    <location>
        <begin position="1"/>
        <end position="23"/>
    </location>
</feature>
<dbReference type="GO" id="GO:0006508">
    <property type="term" value="P:proteolysis"/>
    <property type="evidence" value="ECO:0007669"/>
    <property type="project" value="UniProtKB-KW"/>
</dbReference>
<accession>A0A7L1H484</accession>
<dbReference type="PANTHER" id="PTHR24271">
    <property type="entry name" value="KALLIKREIN-RELATED"/>
    <property type="match status" value="1"/>
</dbReference>
<dbReference type="PROSITE" id="PS00135">
    <property type="entry name" value="TRYPSIN_SER"/>
    <property type="match status" value="1"/>
</dbReference>
<comment type="caution">
    <text evidence="9">The sequence shown here is derived from an EMBL/GenBank/DDBJ whole genome shotgun (WGS) entry which is preliminary data.</text>
</comment>
<reference evidence="9 10" key="1">
    <citation type="submission" date="2019-09" db="EMBL/GenBank/DDBJ databases">
        <title>Bird 10,000 Genomes (B10K) Project - Family phase.</title>
        <authorList>
            <person name="Zhang G."/>
        </authorList>
    </citation>
    <scope>NUCLEOTIDE SEQUENCE [LARGE SCALE GENOMIC DNA]</scope>
    <source>
        <strain evidence="9">B10K-DU-002-14</strain>
        <tissue evidence="9">Muscle</tissue>
    </source>
</reference>
<dbReference type="PROSITE" id="PS00134">
    <property type="entry name" value="TRYPSIN_HIS"/>
    <property type="match status" value="1"/>
</dbReference>
<dbReference type="Proteomes" id="UP000586634">
    <property type="component" value="Unassembled WGS sequence"/>
</dbReference>
<evidence type="ECO:0000313" key="10">
    <source>
        <dbReference type="Proteomes" id="UP000586634"/>
    </source>
</evidence>
<dbReference type="InterPro" id="IPR033116">
    <property type="entry name" value="TRYPSIN_SER"/>
</dbReference>
<dbReference type="GO" id="GO:0004252">
    <property type="term" value="F:serine-type endopeptidase activity"/>
    <property type="evidence" value="ECO:0007669"/>
    <property type="project" value="InterPro"/>
</dbReference>
<dbReference type="SMART" id="SM00020">
    <property type="entry name" value="Tryp_SPc"/>
    <property type="match status" value="1"/>
</dbReference>
<evidence type="ECO:0000256" key="6">
    <source>
        <dbReference type="RuleBase" id="RU363034"/>
    </source>
</evidence>
<proteinExistence type="predicted"/>
<dbReference type="PROSITE" id="PS50240">
    <property type="entry name" value="TRYPSIN_DOM"/>
    <property type="match status" value="1"/>
</dbReference>
<keyword evidence="4 6" id="KW-0720">Serine protease</keyword>
<dbReference type="SUPFAM" id="SSF50494">
    <property type="entry name" value="Trypsin-like serine proteases"/>
    <property type="match status" value="1"/>
</dbReference>
<evidence type="ECO:0000256" key="2">
    <source>
        <dbReference type="ARBA" id="ARBA00022729"/>
    </source>
</evidence>
<keyword evidence="2 7" id="KW-0732">Signal</keyword>
<dbReference type="PRINTS" id="PR00722">
    <property type="entry name" value="CHYMOTRYPSIN"/>
</dbReference>
<keyword evidence="3 6" id="KW-0378">Hydrolase</keyword>
<keyword evidence="5" id="KW-1015">Disulfide bond</keyword>
<dbReference type="InterPro" id="IPR001254">
    <property type="entry name" value="Trypsin_dom"/>
</dbReference>
<organism evidence="9 10">
    <name type="scientific">Nycticryphes semicollaris</name>
    <dbReference type="NCBI Taxonomy" id="227226"/>
    <lineage>
        <taxon>Eukaryota</taxon>
        <taxon>Metazoa</taxon>
        <taxon>Chordata</taxon>
        <taxon>Craniata</taxon>
        <taxon>Vertebrata</taxon>
        <taxon>Euteleostomi</taxon>
        <taxon>Archelosauria</taxon>
        <taxon>Archosauria</taxon>
        <taxon>Dinosauria</taxon>
        <taxon>Saurischia</taxon>
        <taxon>Theropoda</taxon>
        <taxon>Coelurosauria</taxon>
        <taxon>Aves</taxon>
        <taxon>Neognathae</taxon>
        <taxon>Neoaves</taxon>
        <taxon>Charadriiformes</taxon>
        <taxon>Rostratulidae</taxon>
        <taxon>Nycticryphes</taxon>
    </lineage>
</organism>
<sequence length="261" mass="28879">MTSHLLALLLSLVAVTLPPRCGCVEIIGGHVVCPHSWPFMAAIRRKNSTICGGALVDGQWVLTAAHCGLNEPEVRVVLGAHQASIAEKEQQIFKVKRYFPHPQFDESSMENDIMLLQLNGVAKQNRYVRPLSLPDSYEDIKPGTMCKVAGWGVTSSGKPSKYLQETTVKIVDRKSCKTKYNKCTKITSNMLCAVGKEHFLKQDASQGDSGGPLICDDQYSGIVSFGEEKGCERRDVPGVYTRVTEKYIGWIKKLISLHRDP</sequence>
<gene>
    <name evidence="9" type="primary">Gzma_0</name>
    <name evidence="9" type="ORF">NYCSEM_R12668</name>
</gene>
<dbReference type="InterPro" id="IPR043504">
    <property type="entry name" value="Peptidase_S1_PA_chymotrypsin"/>
</dbReference>
<dbReference type="OrthoDB" id="6755574at2759"/>
<evidence type="ECO:0000256" key="1">
    <source>
        <dbReference type="ARBA" id="ARBA00022670"/>
    </source>
</evidence>
<feature type="domain" description="Peptidase S1" evidence="8">
    <location>
        <begin position="26"/>
        <end position="256"/>
    </location>
</feature>
<protein>
    <submittedName>
        <fullName evidence="9">GRAA protein</fullName>
    </submittedName>
</protein>
<evidence type="ECO:0000256" key="7">
    <source>
        <dbReference type="SAM" id="SignalP"/>
    </source>
</evidence>
<dbReference type="Gene3D" id="2.40.10.10">
    <property type="entry name" value="Trypsin-like serine proteases"/>
    <property type="match status" value="2"/>
</dbReference>
<dbReference type="AlphaFoldDB" id="A0A7L1H484"/>
<dbReference type="PANTHER" id="PTHR24271:SF52">
    <property type="entry name" value="GRANZYME K"/>
    <property type="match status" value="1"/>
</dbReference>
<dbReference type="InterPro" id="IPR009003">
    <property type="entry name" value="Peptidase_S1_PA"/>
</dbReference>
<keyword evidence="10" id="KW-1185">Reference proteome</keyword>
<dbReference type="CDD" id="cd00190">
    <property type="entry name" value="Tryp_SPc"/>
    <property type="match status" value="1"/>
</dbReference>
<feature type="non-terminal residue" evidence="9">
    <location>
        <position position="1"/>
    </location>
</feature>
<dbReference type="InterPro" id="IPR018114">
    <property type="entry name" value="TRYPSIN_HIS"/>
</dbReference>
<dbReference type="FunFam" id="2.40.10.10:FF:000120">
    <property type="entry name" value="Putative serine protease"/>
    <property type="match status" value="1"/>
</dbReference>
<evidence type="ECO:0000256" key="3">
    <source>
        <dbReference type="ARBA" id="ARBA00022801"/>
    </source>
</evidence>
<dbReference type="Pfam" id="PF00089">
    <property type="entry name" value="Trypsin"/>
    <property type="match status" value="1"/>
</dbReference>